<accession>A0ABU0XBH4</accession>
<evidence type="ECO:0000256" key="1">
    <source>
        <dbReference type="ARBA" id="ARBA00000548"/>
    </source>
</evidence>
<feature type="chain" id="PRO_5046470922" description="alpha-amylase" evidence="7">
    <location>
        <begin position="22"/>
        <end position="644"/>
    </location>
</feature>
<protein>
    <recommendedName>
        <fullName evidence="2">alpha-amylase</fullName>
        <ecNumber evidence="2">3.2.1.1</ecNumber>
    </recommendedName>
    <alternativeName>
        <fullName evidence="4">1,4-alpha-D-glucan glucanohydrolase</fullName>
    </alternativeName>
</protein>
<keyword evidence="6" id="KW-0812">Transmembrane</keyword>
<dbReference type="PANTHER" id="PTHR23303:SF14">
    <property type="entry name" value="BOS COMPLEX SUBUNIT NOMO1-RELATED"/>
    <property type="match status" value="1"/>
</dbReference>
<evidence type="ECO:0000313" key="8">
    <source>
        <dbReference type="EMBL" id="MDQ4212462.1"/>
    </source>
</evidence>
<dbReference type="Gene3D" id="2.60.40.1120">
    <property type="entry name" value="Carboxypeptidase-like, regulatory domain"/>
    <property type="match status" value="3"/>
</dbReference>
<evidence type="ECO:0000256" key="4">
    <source>
        <dbReference type="ARBA" id="ARBA00030238"/>
    </source>
</evidence>
<feature type="transmembrane region" description="Helical" evidence="6">
    <location>
        <begin position="619"/>
        <end position="639"/>
    </location>
</feature>
<dbReference type="InterPro" id="IPR013784">
    <property type="entry name" value="Carb-bd-like_fold"/>
</dbReference>
<keyword evidence="3 7" id="KW-0732">Signal</keyword>
<dbReference type="SUPFAM" id="SSF49452">
    <property type="entry name" value="Starch-binding domain-like"/>
    <property type="match status" value="3"/>
</dbReference>
<evidence type="ECO:0000256" key="2">
    <source>
        <dbReference type="ARBA" id="ARBA00012595"/>
    </source>
</evidence>
<comment type="catalytic activity">
    <reaction evidence="1">
        <text>Endohydrolysis of (1-&gt;4)-alpha-D-glucosidic linkages in polysaccharides containing three or more (1-&gt;4)-alpha-linked D-glucose units.</text>
        <dbReference type="EC" id="3.2.1.1"/>
    </reaction>
</comment>
<dbReference type="Gene3D" id="2.60.40.10">
    <property type="entry name" value="Immunoglobulins"/>
    <property type="match status" value="1"/>
</dbReference>
<keyword evidence="6" id="KW-0472">Membrane</keyword>
<keyword evidence="6" id="KW-1133">Transmembrane helix</keyword>
<dbReference type="InterPro" id="IPR051417">
    <property type="entry name" value="SDr/BOS_complex"/>
</dbReference>
<dbReference type="EMBL" id="JAVFCB010000001">
    <property type="protein sequence ID" value="MDQ4212462.1"/>
    <property type="molecule type" value="Genomic_DNA"/>
</dbReference>
<evidence type="ECO:0000256" key="6">
    <source>
        <dbReference type="SAM" id="Phobius"/>
    </source>
</evidence>
<evidence type="ECO:0000256" key="5">
    <source>
        <dbReference type="SAM" id="MobiDB-lite"/>
    </source>
</evidence>
<feature type="signal peptide" evidence="7">
    <location>
        <begin position="1"/>
        <end position="21"/>
    </location>
</feature>
<feature type="compositionally biased region" description="Low complexity" evidence="5">
    <location>
        <begin position="586"/>
        <end position="602"/>
    </location>
</feature>
<dbReference type="PANTHER" id="PTHR23303">
    <property type="entry name" value="CARBOXYPEPTIDASE REGULATORY REGION-CONTAINING"/>
    <property type="match status" value="1"/>
</dbReference>
<evidence type="ECO:0000256" key="7">
    <source>
        <dbReference type="SAM" id="SignalP"/>
    </source>
</evidence>
<evidence type="ECO:0000256" key="3">
    <source>
        <dbReference type="ARBA" id="ARBA00022729"/>
    </source>
</evidence>
<organism evidence="8 9">
    <name type="scientific">Microbacterium capsulatum</name>
    <dbReference type="NCBI Taxonomy" id="3041921"/>
    <lineage>
        <taxon>Bacteria</taxon>
        <taxon>Bacillati</taxon>
        <taxon>Actinomycetota</taxon>
        <taxon>Actinomycetes</taxon>
        <taxon>Micrococcales</taxon>
        <taxon>Microbacteriaceae</taxon>
        <taxon>Microbacterium</taxon>
    </lineage>
</organism>
<name>A0ABU0XBH4_9MICO</name>
<dbReference type="EC" id="3.2.1.1" evidence="2"/>
<keyword evidence="9" id="KW-1185">Reference proteome</keyword>
<dbReference type="Pfam" id="PF13620">
    <property type="entry name" value="CarboxypepD_reg"/>
    <property type="match status" value="3"/>
</dbReference>
<evidence type="ECO:0000313" key="9">
    <source>
        <dbReference type="Proteomes" id="UP001230289"/>
    </source>
</evidence>
<sequence>MRRAASAVVTVLLALSALAFAAAPAAAATGTPWADWTPMSGSPGAYTGGLQIASPQLRATYTSDSRGGSVGVISGASTWLSAATPVGQKYGSSRDQQYLNLRPRADTPTAPSETTYTFAHATTASGWTFVLGDIDADKVQIAALGPDGHRLTAAELGFRGGFNYCATGAPGAPSCTGDPADVPSWDPATATLTGNLGAVDTSGAAAWFEPNTPVSSLTFAFTRRAGFPVYQTWFAAITRTVSGTVTDTGASAPSAGTTVRLVAPDGTVIGQTATAPDGTYSFADVVAADGYTVEIAPPPGRISDAPRGTVDVTNQDGTVDFSVRDIVPVPVSGTVKDTHGTPIAGATVVLDGGRTVVTDATGAYLLDDVPVGPHVLTITPQAGYTLISSPAPFTVPLGSTTPITGQDFVLRAPPTISGTVAVAGTGIGGVLVTANGPGGTVQAVTAADGTYAFPKSPSGDYTVTVAAPQGYDVVGSGSRTETVGAGDVTGVDFALSRLGSVAGTVTEGGGAPHAGATVSVAAQGGPLTATTAADGTYELGDLAPGDYTIDVTVPPGFTGSTPTSRAFTITAAGELIDGQDFVLAPAQVAPDPDPAPTTTSPAAGGGRVSALAPTGADPLPAVGVGLALLLAGAAALVLVRRRRA</sequence>
<comment type="caution">
    <text evidence="8">The sequence shown here is derived from an EMBL/GenBank/DDBJ whole genome shotgun (WGS) entry which is preliminary data.</text>
</comment>
<dbReference type="InterPro" id="IPR013783">
    <property type="entry name" value="Ig-like_fold"/>
</dbReference>
<gene>
    <name evidence="8" type="ORF">RBR11_00850</name>
</gene>
<dbReference type="SUPFAM" id="SSF49478">
    <property type="entry name" value="Cna protein B-type domain"/>
    <property type="match status" value="1"/>
</dbReference>
<reference evidence="8 9" key="1">
    <citation type="submission" date="2023-08" db="EMBL/GenBank/DDBJ databases">
        <title>Microbacterium sp. nov., isolated from a waste landfill.</title>
        <authorList>
            <person name="Wen W."/>
        </authorList>
    </citation>
    <scope>NUCLEOTIDE SEQUENCE [LARGE SCALE GENOMIC DNA]</scope>
    <source>
        <strain evidence="8 9">ASV81</strain>
    </source>
</reference>
<feature type="region of interest" description="Disordered" evidence="5">
    <location>
        <begin position="586"/>
        <end position="609"/>
    </location>
</feature>
<dbReference type="RefSeq" id="WP_308487399.1">
    <property type="nucleotide sequence ID" value="NZ_JAVFCB010000001.1"/>
</dbReference>
<dbReference type="Proteomes" id="UP001230289">
    <property type="component" value="Unassembled WGS sequence"/>
</dbReference>
<proteinExistence type="predicted"/>